<name>A0AA39IKA2_9BILA</name>
<feature type="region of interest" description="Disordered" evidence="2">
    <location>
        <begin position="423"/>
        <end position="448"/>
    </location>
</feature>
<protein>
    <recommendedName>
        <fullName evidence="4">EGF-like domain-containing protein</fullName>
    </recommendedName>
</protein>
<evidence type="ECO:0000313" key="5">
    <source>
        <dbReference type="EMBL" id="KAK0425887.1"/>
    </source>
</evidence>
<dbReference type="AlphaFoldDB" id="A0AA39IKA2"/>
<keyword evidence="3" id="KW-1133">Transmembrane helix</keyword>
<gene>
    <name evidence="5" type="ORF">QR680_009441</name>
</gene>
<evidence type="ECO:0000256" key="1">
    <source>
        <dbReference type="PROSITE-ProRule" id="PRU00076"/>
    </source>
</evidence>
<sequence>MIDERAGYPRSSYWQRGEICPFQIGPSSAPLAMILDFSHIVFVVSMTLLVTVLSVIFIKRQALRMRNNSARKEVSGVIALELSKRKRDTILTRIGGVGRFRQAHIPTFTDCTIISDHATSPYVHRMIAIDEIVENIGMASPSNEPESAVRLRIPVEEPPKIQPSREVLRRHFEAPLNRSAANQTTVVSDNNHVRALNTTLAKLATSVSVGSGVTLKKGNDTMAPEVSKQRTILLNVQKEAREEAQAVQIPSNSEKTIEGHIESGILSGVGGALNKAVEKFKKMIGYGPECLNGGTKNSAGDCHCPPFYHGLQCEQISCTNGGVPVKLKQRVNKIRQWRCECPNPNFIYGKHCELIKCMNGGRPLMNAGKCECNDYWYAGDFCENYTSSWLTLVAVPLVLLIVVVLCCIVCRLDFCPRRSTREANRRRRSHAHGNVPGRVHDRRAHERQQQHLLNTHRTVSYRLENIPVFNPRLLDDEPPKRTDAPPSYEQAIAMSFPAAFPERQPPSYMPQNPGYPTGIPPPPSCRPPAIPSNPR</sequence>
<accession>A0AA39IKA2</accession>
<feature type="domain" description="EGF-like" evidence="4">
    <location>
        <begin position="348"/>
        <end position="383"/>
    </location>
</feature>
<feature type="compositionally biased region" description="Pro residues" evidence="2">
    <location>
        <begin position="518"/>
        <end position="535"/>
    </location>
</feature>
<dbReference type="Proteomes" id="UP001175271">
    <property type="component" value="Unassembled WGS sequence"/>
</dbReference>
<dbReference type="Gene3D" id="2.10.25.10">
    <property type="entry name" value="Laminin"/>
    <property type="match status" value="1"/>
</dbReference>
<evidence type="ECO:0000313" key="6">
    <source>
        <dbReference type="Proteomes" id="UP001175271"/>
    </source>
</evidence>
<reference evidence="5" key="1">
    <citation type="submission" date="2023-06" db="EMBL/GenBank/DDBJ databases">
        <title>Genomic analysis of the entomopathogenic nematode Steinernema hermaphroditum.</title>
        <authorList>
            <person name="Schwarz E.M."/>
            <person name="Heppert J.K."/>
            <person name="Baniya A."/>
            <person name="Schwartz H.T."/>
            <person name="Tan C.-H."/>
            <person name="Antoshechkin I."/>
            <person name="Sternberg P.W."/>
            <person name="Goodrich-Blair H."/>
            <person name="Dillman A.R."/>
        </authorList>
    </citation>
    <scope>NUCLEOTIDE SEQUENCE</scope>
    <source>
        <strain evidence="5">PS9179</strain>
        <tissue evidence="5">Whole animal</tissue>
    </source>
</reference>
<dbReference type="PROSITE" id="PS00022">
    <property type="entry name" value="EGF_1"/>
    <property type="match status" value="1"/>
</dbReference>
<dbReference type="EMBL" id="JAUCMV010000001">
    <property type="protein sequence ID" value="KAK0425887.1"/>
    <property type="molecule type" value="Genomic_DNA"/>
</dbReference>
<evidence type="ECO:0000256" key="2">
    <source>
        <dbReference type="SAM" id="MobiDB-lite"/>
    </source>
</evidence>
<keyword evidence="3" id="KW-0812">Transmembrane</keyword>
<dbReference type="PROSITE" id="PS50026">
    <property type="entry name" value="EGF_3"/>
    <property type="match status" value="1"/>
</dbReference>
<keyword evidence="3" id="KW-0472">Membrane</keyword>
<feature type="transmembrane region" description="Helical" evidence="3">
    <location>
        <begin position="389"/>
        <end position="414"/>
    </location>
</feature>
<comment type="caution">
    <text evidence="1">Lacks conserved residue(s) required for the propagation of feature annotation.</text>
</comment>
<dbReference type="InterPro" id="IPR000742">
    <property type="entry name" value="EGF"/>
</dbReference>
<feature type="transmembrane region" description="Helical" evidence="3">
    <location>
        <begin position="37"/>
        <end position="58"/>
    </location>
</feature>
<evidence type="ECO:0000256" key="3">
    <source>
        <dbReference type="SAM" id="Phobius"/>
    </source>
</evidence>
<evidence type="ECO:0000259" key="4">
    <source>
        <dbReference type="PROSITE" id="PS50026"/>
    </source>
</evidence>
<keyword evidence="1" id="KW-0245">EGF-like domain</keyword>
<keyword evidence="6" id="KW-1185">Reference proteome</keyword>
<proteinExistence type="predicted"/>
<dbReference type="Pfam" id="PF07406">
    <property type="entry name" value="NICE-3"/>
    <property type="match status" value="1"/>
</dbReference>
<dbReference type="InterPro" id="IPR010876">
    <property type="entry name" value="C1orf43"/>
</dbReference>
<feature type="region of interest" description="Disordered" evidence="2">
    <location>
        <begin position="499"/>
        <end position="535"/>
    </location>
</feature>
<organism evidence="5 6">
    <name type="scientific">Steinernema hermaphroditum</name>
    <dbReference type="NCBI Taxonomy" id="289476"/>
    <lineage>
        <taxon>Eukaryota</taxon>
        <taxon>Metazoa</taxon>
        <taxon>Ecdysozoa</taxon>
        <taxon>Nematoda</taxon>
        <taxon>Chromadorea</taxon>
        <taxon>Rhabditida</taxon>
        <taxon>Tylenchina</taxon>
        <taxon>Panagrolaimomorpha</taxon>
        <taxon>Strongyloidoidea</taxon>
        <taxon>Steinernematidae</taxon>
        <taxon>Steinernema</taxon>
    </lineage>
</organism>
<comment type="caution">
    <text evidence="5">The sequence shown here is derived from an EMBL/GenBank/DDBJ whole genome shotgun (WGS) entry which is preliminary data.</text>
</comment>